<organism evidence="3 4">
    <name type="scientific">Corynebacterium freneyi</name>
    <dbReference type="NCBI Taxonomy" id="134034"/>
    <lineage>
        <taxon>Bacteria</taxon>
        <taxon>Bacillati</taxon>
        <taxon>Actinomycetota</taxon>
        <taxon>Actinomycetes</taxon>
        <taxon>Mycobacteriales</taxon>
        <taxon>Corynebacteriaceae</taxon>
        <taxon>Corynebacterium</taxon>
    </lineage>
</organism>
<evidence type="ECO:0008006" key="5">
    <source>
        <dbReference type="Google" id="ProtNLM"/>
    </source>
</evidence>
<dbReference type="Pfam" id="PF14155">
    <property type="entry name" value="DUF4307"/>
    <property type="match status" value="1"/>
</dbReference>
<name>A0ABS4U5Q4_9CORY</name>
<evidence type="ECO:0000313" key="4">
    <source>
        <dbReference type="Proteomes" id="UP001519305"/>
    </source>
</evidence>
<reference evidence="3 4" key="1">
    <citation type="submission" date="2021-03" db="EMBL/GenBank/DDBJ databases">
        <title>Sequencing the genomes of 1000 actinobacteria strains.</title>
        <authorList>
            <person name="Klenk H.-P."/>
        </authorList>
    </citation>
    <scope>NUCLEOTIDE SEQUENCE [LARGE SCALE GENOMIC DNA]</scope>
    <source>
        <strain evidence="3 4">DSM 44506</strain>
    </source>
</reference>
<keyword evidence="4" id="KW-1185">Reference proteome</keyword>
<protein>
    <recommendedName>
        <fullName evidence="5">DUF4307 domain-containing protein</fullName>
    </recommendedName>
</protein>
<dbReference type="EMBL" id="JAGINY010000001">
    <property type="protein sequence ID" value="MBP2331986.1"/>
    <property type="molecule type" value="Genomic_DNA"/>
</dbReference>
<proteinExistence type="predicted"/>
<feature type="region of interest" description="Disordered" evidence="1">
    <location>
        <begin position="1"/>
        <end position="28"/>
    </location>
</feature>
<dbReference type="Proteomes" id="UP001519305">
    <property type="component" value="Unassembled WGS sequence"/>
</dbReference>
<gene>
    <name evidence="3" type="ORF">JOF33_000685</name>
</gene>
<dbReference type="RefSeq" id="WP_070519185.1">
    <property type="nucleotide sequence ID" value="NZ_CP047357.1"/>
</dbReference>
<evidence type="ECO:0000313" key="3">
    <source>
        <dbReference type="EMBL" id="MBP2331986.1"/>
    </source>
</evidence>
<sequence>MSDTKASNADRDRGSDARSTSAKRTARYGDTNRRLPGKLIVVGIIGMLVVAAAYIFVQMNRVSTPDVTATQAGWAREEGREDDVFIFTLDVTREDPTLDAYCIIYALNYDVAEVGRRDVFIPAGGPSTVRLDVPIQTREQAVAGDVYGCSTEMPEFLSDKAS</sequence>
<feature type="transmembrane region" description="Helical" evidence="2">
    <location>
        <begin position="39"/>
        <end position="57"/>
    </location>
</feature>
<keyword evidence="2" id="KW-0472">Membrane</keyword>
<comment type="caution">
    <text evidence="3">The sequence shown here is derived from an EMBL/GenBank/DDBJ whole genome shotgun (WGS) entry which is preliminary data.</text>
</comment>
<keyword evidence="2" id="KW-1133">Transmembrane helix</keyword>
<dbReference type="InterPro" id="IPR025443">
    <property type="entry name" value="DUF4307"/>
</dbReference>
<accession>A0ABS4U5Q4</accession>
<keyword evidence="2" id="KW-0812">Transmembrane</keyword>
<evidence type="ECO:0000256" key="2">
    <source>
        <dbReference type="SAM" id="Phobius"/>
    </source>
</evidence>
<evidence type="ECO:0000256" key="1">
    <source>
        <dbReference type="SAM" id="MobiDB-lite"/>
    </source>
</evidence>